<dbReference type="PROSITE" id="PS00027">
    <property type="entry name" value="HOMEOBOX_1"/>
    <property type="match status" value="1"/>
</dbReference>
<feature type="region of interest" description="Disordered" evidence="14">
    <location>
        <begin position="456"/>
        <end position="476"/>
    </location>
</feature>
<evidence type="ECO:0000256" key="13">
    <source>
        <dbReference type="SAM" id="Coils"/>
    </source>
</evidence>
<dbReference type="Proteomes" id="UP000694941">
    <property type="component" value="Unplaced"/>
</dbReference>
<feature type="region of interest" description="Disordered" evidence="14">
    <location>
        <begin position="896"/>
        <end position="937"/>
    </location>
</feature>
<name>A0ABM1S2E1_LIMPO</name>
<feature type="region of interest" description="Disordered" evidence="14">
    <location>
        <begin position="1130"/>
        <end position="1149"/>
    </location>
</feature>
<evidence type="ECO:0000256" key="10">
    <source>
        <dbReference type="PROSITE-ProRule" id="PRU00108"/>
    </source>
</evidence>
<feature type="region of interest" description="Disordered" evidence="14">
    <location>
        <begin position="1227"/>
        <end position="1322"/>
    </location>
</feature>
<evidence type="ECO:0000256" key="2">
    <source>
        <dbReference type="ARBA" id="ARBA00008190"/>
    </source>
</evidence>
<dbReference type="SUPFAM" id="SSF47413">
    <property type="entry name" value="lambda repressor-like DNA-binding domains"/>
    <property type="match status" value="3"/>
</dbReference>
<feature type="domain" description="CUT" evidence="16">
    <location>
        <begin position="295"/>
        <end position="382"/>
    </location>
</feature>
<dbReference type="SMART" id="SM01109">
    <property type="entry name" value="CUT"/>
    <property type="match status" value="3"/>
</dbReference>
<dbReference type="PANTHER" id="PTHR14043">
    <property type="entry name" value="CCAAT DISPLACEMENT PROTEIN-RELATED"/>
    <property type="match status" value="1"/>
</dbReference>
<feature type="compositionally biased region" description="Polar residues" evidence="14">
    <location>
        <begin position="912"/>
        <end position="929"/>
    </location>
</feature>
<evidence type="ECO:0000256" key="4">
    <source>
        <dbReference type="ARBA" id="ARBA00023015"/>
    </source>
</evidence>
<sequence>MHAVGPFELLHCGSNQGEETRAKLNEMEIILNDLERANQRATLAEKEVSSLKERFDDAKQSLQIQKASAMEQAVEVLNQSTLETELAAKEKKISQLADDIQSLQSTVNNLKETSASQIVHLEELLVKKNKTIEELEEKLTQQKDYAKIKKELNILKYMGFSNKRNSRNQHHSPESGPDTTSKLLLSKEETLRPDTTSKLLLNKEKAFQSQNISLKETDSDLSGEEIVSSYTNVLKKEDSSGSPSTTTSPQDMCSTDAEQHMNGSELKSLRHTFKPKSFSYDHVTLDKLQECLSQCMEKHVDDTLNTLNISRCVRELLSMHNIGQRIFAKFVLGLSQGTVSELLSKPKPWEKLTEKGRDSYRKMHAWSTDDKCIYMLKALVPKKGWLTRKLSHSKAISTSVAVKQTSKECINNTNLRSKCQDITQSKDSGVPSSKQEDPATEERIAQILTEAQNAMLNSKSREKKSPQRNGSISYSSYNGNALRFEEEGKGSEVVDNEGGSTIDRALNISNNCKESFQASNLRRSRKYDNDDIPQEMVARIYREELAKLMGQRVEEGFRLPQALYERTHEEIRHAINIYHQELSCLSQVLPLSTANLNHISTAAALANRNAYTSFTHPISLATSQSQLEVPIDATVQTQSHKNDKRSGCGSETESICRHGSAFSLVRPKTETGTSLVKPTVSHQYNTNHTSLPTMSVMSLAEMPHSGEDLSTSASPLQQMQSITNSLLSQSSLANLPNTPQRPTKAVLTPITQHQFDQYSNLNTEEIVKNVKEQLSQYSISQRLFGESVLGLSQGSVSDLLARPKPWHLLTQKGREPFIRMKIFLGDENAVHKLVASQYKIPPEKLMRTGGFGGPSNLPSASSELPHGTVEPVAAHHHALDKSYTLLNMKLPLPMTMKRSSPTTSPSISVPTNLPSSTLSTVHNKQTTSRMPHHSPPSMPYLQPSVYEMAAMTTDFDTQSITSKIKDTLLAHNIGQKIFGEVVLGLSQGSVSELLSKPKPWHMLSIKGREPFIRMQLWLNDTKNLEKLQALKNQRRGANKRRKNETYMDGNWSHYENHTYNHAFPPPSQYFSTKKQRILFSEEQKEALRLVFSMDPYPSTATIEFLSSELNLSVRTITNWFHNHRMRLKQQPLSKNDDSETNPEHLASGVKEGTKFDPVQFRMILNHRLAELTRNKGNNTFHKMYSTYQNTAGQSTFNDSFGTLDLSVSSQLFPRRSNNAYDFQFTSETVTGETDDHTNSELNEDSSYSYDRGLSESSDRESLSSYDTRQEQEDFKSSVSAPSSSSKRRKPAMPQWVDPGMEMSPDSDLCSESENNEEEPLKKGDEEIINGVCVLQTGQFDLRVSKEHTVCIEPAPAPDIKSRSKQEPVNRDLILEVTNKEGLTATENKEFQGNIKIHRKHNIERLERCLQDQGQDWDVDDEVGKKTL</sequence>
<keyword evidence="7 10" id="KW-0371">Homeobox</keyword>
<organism evidence="17 18">
    <name type="scientific">Limulus polyphemus</name>
    <name type="common">Atlantic horseshoe crab</name>
    <dbReference type="NCBI Taxonomy" id="6850"/>
    <lineage>
        <taxon>Eukaryota</taxon>
        <taxon>Metazoa</taxon>
        <taxon>Ecdysozoa</taxon>
        <taxon>Arthropoda</taxon>
        <taxon>Chelicerata</taxon>
        <taxon>Merostomata</taxon>
        <taxon>Xiphosura</taxon>
        <taxon>Limulidae</taxon>
        <taxon>Limulus</taxon>
    </lineage>
</organism>
<dbReference type="RefSeq" id="XP_022237796.1">
    <property type="nucleotide sequence ID" value="XM_022382088.1"/>
</dbReference>
<keyword evidence="9 10" id="KW-0539">Nucleus</keyword>
<feature type="region of interest" description="Disordered" evidence="14">
    <location>
        <begin position="233"/>
        <end position="256"/>
    </location>
</feature>
<keyword evidence="17" id="KW-1185">Reference proteome</keyword>
<feature type="domain" description="CUT" evidence="16">
    <location>
        <begin position="946"/>
        <end position="1033"/>
    </location>
</feature>
<feature type="compositionally biased region" description="Polar residues" evidence="14">
    <location>
        <begin position="420"/>
        <end position="433"/>
    </location>
</feature>
<feature type="compositionally biased region" description="Low complexity" evidence="14">
    <location>
        <begin position="899"/>
        <end position="911"/>
    </location>
</feature>
<feature type="compositionally biased region" description="Low complexity" evidence="14">
    <location>
        <begin position="240"/>
        <end position="249"/>
    </location>
</feature>
<dbReference type="InterPro" id="IPR017970">
    <property type="entry name" value="Homeobox_CS"/>
</dbReference>
<keyword evidence="3" id="KW-0677">Repeat</keyword>
<accession>A0ABM1S2E1</accession>
<feature type="compositionally biased region" description="Basic and acidic residues" evidence="14">
    <location>
        <begin position="1252"/>
        <end position="1275"/>
    </location>
</feature>
<keyword evidence="5 13" id="KW-0175">Coiled coil</keyword>
<dbReference type="Gene3D" id="1.10.10.60">
    <property type="entry name" value="Homeodomain-like"/>
    <property type="match status" value="1"/>
</dbReference>
<evidence type="ECO:0000256" key="6">
    <source>
        <dbReference type="ARBA" id="ARBA00023125"/>
    </source>
</evidence>
<evidence type="ECO:0000256" key="11">
    <source>
        <dbReference type="RuleBase" id="RU000682"/>
    </source>
</evidence>
<evidence type="ECO:0000256" key="3">
    <source>
        <dbReference type="ARBA" id="ARBA00022737"/>
    </source>
</evidence>
<evidence type="ECO:0000256" key="1">
    <source>
        <dbReference type="ARBA" id="ARBA00004123"/>
    </source>
</evidence>
<feature type="domain" description="Homeobox" evidence="15">
    <location>
        <begin position="1070"/>
        <end position="1130"/>
    </location>
</feature>
<dbReference type="Pfam" id="PF02376">
    <property type="entry name" value="CUT"/>
    <property type="match status" value="3"/>
</dbReference>
<proteinExistence type="inferred from homology"/>
<evidence type="ECO:0000256" key="9">
    <source>
        <dbReference type="ARBA" id="ARBA00023242"/>
    </source>
</evidence>
<comment type="subcellular location">
    <subcellularLocation>
        <location evidence="1 10 11">Nucleus</location>
    </subcellularLocation>
</comment>
<feature type="region of interest" description="Disordered" evidence="14">
    <location>
        <begin position="161"/>
        <end position="182"/>
    </location>
</feature>
<dbReference type="GeneID" id="106478485"/>
<evidence type="ECO:0000313" key="18">
    <source>
        <dbReference type="RefSeq" id="XP_022237796.1"/>
    </source>
</evidence>
<evidence type="ECO:0000256" key="14">
    <source>
        <dbReference type="SAM" id="MobiDB-lite"/>
    </source>
</evidence>
<evidence type="ECO:0000256" key="5">
    <source>
        <dbReference type="ARBA" id="ARBA00023054"/>
    </source>
</evidence>
<feature type="coiled-coil region" evidence="13">
    <location>
        <begin position="17"/>
        <end position="152"/>
    </location>
</feature>
<dbReference type="SMART" id="SM00389">
    <property type="entry name" value="HOX"/>
    <property type="match status" value="1"/>
</dbReference>
<dbReference type="SUPFAM" id="SSF46689">
    <property type="entry name" value="Homeodomain-like"/>
    <property type="match status" value="1"/>
</dbReference>
<evidence type="ECO:0000259" key="15">
    <source>
        <dbReference type="PROSITE" id="PS50071"/>
    </source>
</evidence>
<dbReference type="PROSITE" id="PS50071">
    <property type="entry name" value="HOMEOBOX_2"/>
    <property type="match status" value="1"/>
</dbReference>
<evidence type="ECO:0000256" key="8">
    <source>
        <dbReference type="ARBA" id="ARBA00023163"/>
    </source>
</evidence>
<keyword evidence="8 12" id="KW-0804">Transcription</keyword>
<dbReference type="Pfam" id="PF00046">
    <property type="entry name" value="Homeodomain"/>
    <property type="match status" value="1"/>
</dbReference>
<dbReference type="PANTHER" id="PTHR14043:SF2">
    <property type="entry name" value="HOMEOBOX PROTEIN CUT"/>
    <property type="match status" value="1"/>
</dbReference>
<dbReference type="PROSITE" id="PS51042">
    <property type="entry name" value="CUT"/>
    <property type="match status" value="3"/>
</dbReference>
<evidence type="ECO:0000259" key="16">
    <source>
        <dbReference type="PROSITE" id="PS51042"/>
    </source>
</evidence>
<evidence type="ECO:0000313" key="17">
    <source>
        <dbReference type="Proteomes" id="UP000694941"/>
    </source>
</evidence>
<comment type="similarity">
    <text evidence="2 12">Belongs to the CUT homeobox family.</text>
</comment>
<dbReference type="InterPro" id="IPR001356">
    <property type="entry name" value="HD"/>
</dbReference>
<keyword evidence="4 12" id="KW-0805">Transcription regulation</keyword>
<feature type="domain" description="CUT" evidence="16">
    <location>
        <begin position="752"/>
        <end position="839"/>
    </location>
</feature>
<dbReference type="InterPro" id="IPR003350">
    <property type="entry name" value="CUT_dom"/>
</dbReference>
<reference evidence="18" key="1">
    <citation type="submission" date="2025-08" db="UniProtKB">
        <authorList>
            <consortium name="RefSeq"/>
        </authorList>
    </citation>
    <scope>IDENTIFICATION</scope>
    <source>
        <tissue evidence="18">Muscle</tissue>
    </source>
</reference>
<gene>
    <name evidence="18" type="primary">LOC106478485</name>
</gene>
<feature type="compositionally biased region" description="Acidic residues" evidence="14">
    <location>
        <begin position="1308"/>
        <end position="1317"/>
    </location>
</feature>
<feature type="region of interest" description="Disordered" evidence="14">
    <location>
        <begin position="420"/>
        <end position="440"/>
    </location>
</feature>
<dbReference type="InterPro" id="IPR010982">
    <property type="entry name" value="Lambda_DNA-bd_dom_sf"/>
</dbReference>
<evidence type="ECO:0000256" key="7">
    <source>
        <dbReference type="ARBA" id="ARBA00023155"/>
    </source>
</evidence>
<dbReference type="CDD" id="cd00086">
    <property type="entry name" value="homeodomain"/>
    <property type="match status" value="1"/>
</dbReference>
<keyword evidence="6 10" id="KW-0238">DNA-binding</keyword>
<dbReference type="InterPro" id="IPR009057">
    <property type="entry name" value="Homeodomain-like_sf"/>
</dbReference>
<feature type="DNA-binding region" description="Homeobox" evidence="10">
    <location>
        <begin position="1072"/>
        <end position="1131"/>
    </location>
</feature>
<evidence type="ECO:0000256" key="12">
    <source>
        <dbReference type="RuleBase" id="RU361129"/>
    </source>
</evidence>
<dbReference type="Gene3D" id="1.10.260.40">
    <property type="entry name" value="lambda repressor-like DNA-binding domains"/>
    <property type="match status" value="3"/>
</dbReference>
<protein>
    <recommendedName>
        <fullName evidence="12">Homeobox protein cut-like</fullName>
    </recommendedName>
</protein>